<keyword evidence="2" id="KW-1185">Reference proteome</keyword>
<organism evidence="1 2">
    <name type="scientific">Sphingoaurantiacus capsulatus</name>
    <dbReference type="NCBI Taxonomy" id="1771310"/>
    <lineage>
        <taxon>Bacteria</taxon>
        <taxon>Pseudomonadati</taxon>
        <taxon>Pseudomonadota</taxon>
        <taxon>Alphaproteobacteria</taxon>
        <taxon>Sphingomonadales</taxon>
        <taxon>Sphingosinicellaceae</taxon>
        <taxon>Sphingoaurantiacus</taxon>
    </lineage>
</organism>
<dbReference type="RefSeq" id="WP_380855838.1">
    <property type="nucleotide sequence ID" value="NZ_JBHRXV010000001.1"/>
</dbReference>
<sequence length="61" mass="6955">MTMGIGPGDARALSYWEYSALLRTWNARHDPDGEAEPVAPPSERFVRERQARLMKGRPIRS</sequence>
<evidence type="ECO:0000313" key="1">
    <source>
        <dbReference type="EMBL" id="MFC3711264.1"/>
    </source>
</evidence>
<evidence type="ECO:0000313" key="2">
    <source>
        <dbReference type="Proteomes" id="UP001595615"/>
    </source>
</evidence>
<dbReference type="Proteomes" id="UP001595615">
    <property type="component" value="Unassembled WGS sequence"/>
</dbReference>
<comment type="caution">
    <text evidence="1">The sequence shown here is derived from an EMBL/GenBank/DDBJ whole genome shotgun (WGS) entry which is preliminary data.</text>
</comment>
<reference evidence="2" key="1">
    <citation type="journal article" date="2019" name="Int. J. Syst. Evol. Microbiol.">
        <title>The Global Catalogue of Microorganisms (GCM) 10K type strain sequencing project: providing services to taxonomists for standard genome sequencing and annotation.</title>
        <authorList>
            <consortium name="The Broad Institute Genomics Platform"/>
            <consortium name="The Broad Institute Genome Sequencing Center for Infectious Disease"/>
            <person name="Wu L."/>
            <person name="Ma J."/>
        </authorList>
    </citation>
    <scope>NUCLEOTIDE SEQUENCE [LARGE SCALE GENOMIC DNA]</scope>
    <source>
        <strain evidence="2">KCTC 42644</strain>
    </source>
</reference>
<protein>
    <submittedName>
        <fullName evidence="1">Uncharacterized protein</fullName>
    </submittedName>
</protein>
<accession>A0ABV7X7G4</accession>
<dbReference type="EMBL" id="JBHRXV010000001">
    <property type="protein sequence ID" value="MFC3711264.1"/>
    <property type="molecule type" value="Genomic_DNA"/>
</dbReference>
<name>A0ABV7X7G4_9SPHN</name>
<gene>
    <name evidence="1" type="ORF">ACFOMD_01695</name>
</gene>
<proteinExistence type="predicted"/>